<organism evidence="1 2">
    <name type="scientific">Bacteroides cellulosilyticus</name>
    <dbReference type="NCBI Taxonomy" id="246787"/>
    <lineage>
        <taxon>Bacteria</taxon>
        <taxon>Pseudomonadati</taxon>
        <taxon>Bacteroidota</taxon>
        <taxon>Bacteroidia</taxon>
        <taxon>Bacteroidales</taxon>
        <taxon>Bacteroidaceae</taxon>
        <taxon>Bacteroides</taxon>
    </lineage>
</organism>
<comment type="caution">
    <text evidence="1">The sequence shown here is derived from an EMBL/GenBank/DDBJ whole genome shotgun (WGS) entry which is preliminary data.</text>
</comment>
<protein>
    <submittedName>
        <fullName evidence="1">Uncharacterized protein</fullName>
    </submittedName>
</protein>
<accession>A0A642PM85</accession>
<dbReference type="EMBL" id="VVYV01000119">
    <property type="protein sequence ID" value="KAA5411099.1"/>
    <property type="molecule type" value="Genomic_DNA"/>
</dbReference>
<sequence length="258" mass="30274">MSVHSDFILAPVSDILCDTSTITHSMSWGIEMYPLWDNIMQSIFMKMTGAQEQKMKCICWEIATIDFDLRRDIYFPWNLNECSQITDKRKVLNFLRKAIVKLKKDFDFSTIDTNEIWSNTKGILDEFHANTSSMGFCEREYQEYVEIFNSIGGGCLDISAFFKNCSNCTHKNDSNKPFTCTIKKGLNEMYSCLYFHRNRCAHNLTSYQQNRPSLELLSGIDSVYENYYIRFALLIIIDKMMISLYRIFQHEADHLKLF</sequence>
<gene>
    <name evidence="1" type="ORF">F2Y81_29030</name>
</gene>
<reference evidence="1 2" key="1">
    <citation type="journal article" date="2019" name="Nat. Med.">
        <title>A library of human gut bacterial isolates paired with longitudinal multiomics data enables mechanistic microbiome research.</title>
        <authorList>
            <person name="Poyet M."/>
            <person name="Groussin M."/>
            <person name="Gibbons S.M."/>
            <person name="Avila-Pacheco J."/>
            <person name="Jiang X."/>
            <person name="Kearney S.M."/>
            <person name="Perrotta A.R."/>
            <person name="Berdy B."/>
            <person name="Zhao S."/>
            <person name="Lieberman T.D."/>
            <person name="Swanson P.K."/>
            <person name="Smith M."/>
            <person name="Roesemann S."/>
            <person name="Alexander J.E."/>
            <person name="Rich S.A."/>
            <person name="Livny J."/>
            <person name="Vlamakis H."/>
            <person name="Clish C."/>
            <person name="Bullock K."/>
            <person name="Deik A."/>
            <person name="Scott J."/>
            <person name="Pierce K.A."/>
            <person name="Xavier R.J."/>
            <person name="Alm E.J."/>
        </authorList>
    </citation>
    <scope>NUCLEOTIDE SEQUENCE [LARGE SCALE GENOMIC DNA]</scope>
    <source>
        <strain evidence="1 2">BIOML-A6</strain>
    </source>
</reference>
<evidence type="ECO:0000313" key="1">
    <source>
        <dbReference type="EMBL" id="KAA5411099.1"/>
    </source>
</evidence>
<dbReference type="AlphaFoldDB" id="A0A642PM85"/>
<evidence type="ECO:0000313" key="2">
    <source>
        <dbReference type="Proteomes" id="UP000448877"/>
    </source>
</evidence>
<name>A0A642PM85_9BACE</name>
<dbReference type="RefSeq" id="WP_149920811.1">
    <property type="nucleotide sequence ID" value="NZ_VVYV01000119.1"/>
</dbReference>
<proteinExistence type="predicted"/>
<dbReference type="Proteomes" id="UP000448877">
    <property type="component" value="Unassembled WGS sequence"/>
</dbReference>